<sequence>MKSFQKKRGWRNIMQSKPVLVFLGILVFIFAWGVVGFMGKMQSTIENRKIAEEKVLELQKEKDKLSTGISKLKTDSGVEESIREKFGLAKDGEGVIIVVEDKNSAKVPAEANTGGFFSFFTNWFK</sequence>
<evidence type="ECO:0008006" key="5">
    <source>
        <dbReference type="Google" id="ProtNLM"/>
    </source>
</evidence>
<dbReference type="InterPro" id="IPR007060">
    <property type="entry name" value="FtsL/DivIC"/>
</dbReference>
<feature type="transmembrane region" description="Helical" evidence="2">
    <location>
        <begin position="20"/>
        <end position="39"/>
    </location>
</feature>
<keyword evidence="2" id="KW-1133">Transmembrane helix</keyword>
<organism evidence="3 4">
    <name type="scientific">Candidatus Nomurabacteria bacterium RIFOXYC2_FULL_36_19</name>
    <dbReference type="NCBI Taxonomy" id="1801806"/>
    <lineage>
        <taxon>Bacteria</taxon>
        <taxon>Candidatus Nomuraibacteriota</taxon>
    </lineage>
</organism>
<proteinExistence type="predicted"/>
<dbReference type="Pfam" id="PF04977">
    <property type="entry name" value="DivIC"/>
    <property type="match status" value="1"/>
</dbReference>
<keyword evidence="2" id="KW-0812">Transmembrane</keyword>
<accession>A0A1F6YS07</accession>
<feature type="coiled-coil region" evidence="1">
    <location>
        <begin position="41"/>
        <end position="68"/>
    </location>
</feature>
<gene>
    <name evidence="3" type="ORF">A2456_02145</name>
</gene>
<evidence type="ECO:0000313" key="3">
    <source>
        <dbReference type="EMBL" id="OGJ09153.1"/>
    </source>
</evidence>
<protein>
    <recommendedName>
        <fullName evidence="5">Cell division protein FtsL</fullName>
    </recommendedName>
</protein>
<keyword evidence="2" id="KW-0472">Membrane</keyword>
<dbReference type="EMBL" id="MFWE01000028">
    <property type="protein sequence ID" value="OGJ09153.1"/>
    <property type="molecule type" value="Genomic_DNA"/>
</dbReference>
<evidence type="ECO:0000256" key="1">
    <source>
        <dbReference type="SAM" id="Coils"/>
    </source>
</evidence>
<comment type="caution">
    <text evidence="3">The sequence shown here is derived from an EMBL/GenBank/DDBJ whole genome shotgun (WGS) entry which is preliminary data.</text>
</comment>
<keyword evidence="1" id="KW-0175">Coiled coil</keyword>
<reference evidence="3 4" key="1">
    <citation type="journal article" date="2016" name="Nat. Commun.">
        <title>Thousands of microbial genomes shed light on interconnected biogeochemical processes in an aquifer system.</title>
        <authorList>
            <person name="Anantharaman K."/>
            <person name="Brown C.T."/>
            <person name="Hug L.A."/>
            <person name="Sharon I."/>
            <person name="Castelle C.J."/>
            <person name="Probst A.J."/>
            <person name="Thomas B.C."/>
            <person name="Singh A."/>
            <person name="Wilkins M.J."/>
            <person name="Karaoz U."/>
            <person name="Brodie E.L."/>
            <person name="Williams K.H."/>
            <person name="Hubbard S.S."/>
            <person name="Banfield J.F."/>
        </authorList>
    </citation>
    <scope>NUCLEOTIDE SEQUENCE [LARGE SCALE GENOMIC DNA]</scope>
</reference>
<dbReference type="Proteomes" id="UP000178975">
    <property type="component" value="Unassembled WGS sequence"/>
</dbReference>
<dbReference type="AlphaFoldDB" id="A0A1F6YS07"/>
<evidence type="ECO:0000313" key="4">
    <source>
        <dbReference type="Proteomes" id="UP000178975"/>
    </source>
</evidence>
<name>A0A1F6YS07_9BACT</name>
<evidence type="ECO:0000256" key="2">
    <source>
        <dbReference type="SAM" id="Phobius"/>
    </source>
</evidence>